<organism evidence="2 3">
    <name type="scientific">Stegodyphus mimosarum</name>
    <name type="common">African social velvet spider</name>
    <dbReference type="NCBI Taxonomy" id="407821"/>
    <lineage>
        <taxon>Eukaryota</taxon>
        <taxon>Metazoa</taxon>
        <taxon>Ecdysozoa</taxon>
        <taxon>Arthropoda</taxon>
        <taxon>Chelicerata</taxon>
        <taxon>Arachnida</taxon>
        <taxon>Araneae</taxon>
        <taxon>Araneomorphae</taxon>
        <taxon>Entelegynae</taxon>
        <taxon>Eresoidea</taxon>
        <taxon>Eresidae</taxon>
        <taxon>Stegodyphus</taxon>
    </lineage>
</organism>
<dbReference type="OrthoDB" id="6428588at2759"/>
<dbReference type="STRING" id="407821.A0A087TMS6"/>
<dbReference type="GO" id="GO:0003676">
    <property type="term" value="F:nucleic acid binding"/>
    <property type="evidence" value="ECO:0007669"/>
    <property type="project" value="InterPro"/>
</dbReference>
<reference evidence="2 3" key="1">
    <citation type="submission" date="2013-11" db="EMBL/GenBank/DDBJ databases">
        <title>Genome sequencing of Stegodyphus mimosarum.</title>
        <authorList>
            <person name="Bechsgaard J."/>
        </authorList>
    </citation>
    <scope>NUCLEOTIDE SEQUENCE [LARGE SCALE GENOMIC DNA]</scope>
</reference>
<protein>
    <submittedName>
        <fullName evidence="2">Tigger transposable element-derived protein 1</fullName>
    </submittedName>
</protein>
<sequence>MDQGIIKTFKAYYVRHVYISANKALDKGKHDILMAFWKKFSIRHCIEMIKLTWEQVNSSTMNACWQQH</sequence>
<evidence type="ECO:0000313" key="3">
    <source>
        <dbReference type="Proteomes" id="UP000054359"/>
    </source>
</evidence>
<accession>A0A087TMS6</accession>
<dbReference type="Pfam" id="PF03184">
    <property type="entry name" value="DDE_1"/>
    <property type="match status" value="1"/>
</dbReference>
<keyword evidence="3" id="KW-1185">Reference proteome</keyword>
<dbReference type="AlphaFoldDB" id="A0A087TMS6"/>
<dbReference type="InterPro" id="IPR004875">
    <property type="entry name" value="DDE_SF_endonuclease_dom"/>
</dbReference>
<evidence type="ECO:0000259" key="1">
    <source>
        <dbReference type="Pfam" id="PF03184"/>
    </source>
</evidence>
<dbReference type="Proteomes" id="UP000054359">
    <property type="component" value="Unassembled WGS sequence"/>
</dbReference>
<gene>
    <name evidence="2" type="ORF">X975_26474</name>
</gene>
<evidence type="ECO:0000313" key="2">
    <source>
        <dbReference type="EMBL" id="KFM66415.1"/>
    </source>
</evidence>
<feature type="non-terminal residue" evidence="2">
    <location>
        <position position="68"/>
    </location>
</feature>
<name>A0A087TMS6_STEMI</name>
<proteinExistence type="predicted"/>
<feature type="domain" description="DDE-1" evidence="1">
    <location>
        <begin position="1"/>
        <end position="65"/>
    </location>
</feature>
<dbReference type="EMBL" id="KK115939">
    <property type="protein sequence ID" value="KFM66415.1"/>
    <property type="molecule type" value="Genomic_DNA"/>
</dbReference>